<comment type="caution">
    <text evidence="1">The sequence shown here is derived from an EMBL/GenBank/DDBJ whole genome shotgun (WGS) entry which is preliminary data.</text>
</comment>
<accession>A0ABV8IS39</accession>
<dbReference type="RefSeq" id="WP_378067772.1">
    <property type="nucleotide sequence ID" value="NZ_JBHSBL010000016.1"/>
</dbReference>
<organism evidence="1 2">
    <name type="scientific">Actinoplanes subglobosus</name>
    <dbReference type="NCBI Taxonomy" id="1547892"/>
    <lineage>
        <taxon>Bacteria</taxon>
        <taxon>Bacillati</taxon>
        <taxon>Actinomycetota</taxon>
        <taxon>Actinomycetes</taxon>
        <taxon>Micromonosporales</taxon>
        <taxon>Micromonosporaceae</taxon>
        <taxon>Actinoplanes</taxon>
    </lineage>
</organism>
<proteinExistence type="predicted"/>
<name>A0ABV8IS39_9ACTN</name>
<protein>
    <submittedName>
        <fullName evidence="1">Uncharacterized protein</fullName>
    </submittedName>
</protein>
<keyword evidence="2" id="KW-1185">Reference proteome</keyword>
<gene>
    <name evidence="1" type="ORF">ACFO0C_17825</name>
</gene>
<evidence type="ECO:0000313" key="2">
    <source>
        <dbReference type="Proteomes" id="UP001595867"/>
    </source>
</evidence>
<sequence length="296" mass="34037">MSDGRWFGVTQLSLFGPKEEGPEPKPVSDQAVELQLLITVKAAPNPSERYGETVCVAGLSVDWQRRGWIRLYPINFRELASDDKFRKYDLVTVAAKPARQDQRRESFRPMMDTMVVQRFLPPWKDRRGLLDPYVEDSMCRRYRAARDDPNAQSLALVRPRSVDGLDVEAHPGWTPAEQRKIDAYIQQPDLFSGHDRTALLPPRFRAFYRYRCHDTGCGGHCQGVLDWELVSFQCRLADRSSDELRRAITAKFLEELCGPGRDVAFYVGNQAKRAHVFSVLGVYWPPRASVPRPRRR</sequence>
<reference evidence="2" key="1">
    <citation type="journal article" date="2019" name="Int. J. Syst. Evol. Microbiol.">
        <title>The Global Catalogue of Microorganisms (GCM) 10K type strain sequencing project: providing services to taxonomists for standard genome sequencing and annotation.</title>
        <authorList>
            <consortium name="The Broad Institute Genomics Platform"/>
            <consortium name="The Broad Institute Genome Sequencing Center for Infectious Disease"/>
            <person name="Wu L."/>
            <person name="Ma J."/>
        </authorList>
    </citation>
    <scope>NUCLEOTIDE SEQUENCE [LARGE SCALE GENOMIC DNA]</scope>
    <source>
        <strain evidence="2">TBRC 5832</strain>
    </source>
</reference>
<dbReference type="Proteomes" id="UP001595867">
    <property type="component" value="Unassembled WGS sequence"/>
</dbReference>
<evidence type="ECO:0000313" key="1">
    <source>
        <dbReference type="EMBL" id="MFC4066801.1"/>
    </source>
</evidence>
<dbReference type="EMBL" id="JBHSBL010000016">
    <property type="protein sequence ID" value="MFC4066801.1"/>
    <property type="molecule type" value="Genomic_DNA"/>
</dbReference>